<dbReference type="Gene3D" id="1.10.10.10">
    <property type="entry name" value="Winged helix-like DNA-binding domain superfamily/Winged helix DNA-binding domain"/>
    <property type="match status" value="1"/>
</dbReference>
<dbReference type="InterPro" id="IPR036388">
    <property type="entry name" value="WH-like_DNA-bd_sf"/>
</dbReference>
<dbReference type="RefSeq" id="WP_268058545.1">
    <property type="nucleotide sequence ID" value="NZ_JAPOHA010000008.1"/>
</dbReference>
<evidence type="ECO:0000256" key="1">
    <source>
        <dbReference type="ARBA" id="ARBA00023015"/>
    </source>
</evidence>
<dbReference type="PANTHER" id="PTHR30146">
    <property type="entry name" value="LACI-RELATED TRANSCRIPTIONAL REPRESSOR"/>
    <property type="match status" value="1"/>
</dbReference>
<organism evidence="5 6">
    <name type="scientific">Caproiciproducens galactitolivorans</name>
    <dbReference type="NCBI Taxonomy" id="642589"/>
    <lineage>
        <taxon>Bacteria</taxon>
        <taxon>Bacillati</taxon>
        <taxon>Bacillota</taxon>
        <taxon>Clostridia</taxon>
        <taxon>Eubacteriales</taxon>
        <taxon>Acutalibacteraceae</taxon>
        <taxon>Caproiciproducens</taxon>
    </lineage>
</organism>
<dbReference type="Pfam" id="PF13377">
    <property type="entry name" value="Peripla_BP_3"/>
    <property type="match status" value="1"/>
</dbReference>
<accession>A0ABT4BUB9</accession>
<dbReference type="InterPro" id="IPR046335">
    <property type="entry name" value="LacI/GalR-like_sensor"/>
</dbReference>
<evidence type="ECO:0000256" key="2">
    <source>
        <dbReference type="ARBA" id="ARBA00023125"/>
    </source>
</evidence>
<protein>
    <submittedName>
        <fullName evidence="5">GntR family transcriptional regulator</fullName>
    </submittedName>
</protein>
<evidence type="ECO:0000259" key="4">
    <source>
        <dbReference type="PROSITE" id="PS50949"/>
    </source>
</evidence>
<feature type="domain" description="HTH gntR-type" evidence="4">
    <location>
        <begin position="3"/>
        <end position="71"/>
    </location>
</feature>
<name>A0ABT4BUB9_9FIRM</name>
<dbReference type="SUPFAM" id="SSF46785">
    <property type="entry name" value="Winged helix' DNA-binding domain"/>
    <property type="match status" value="1"/>
</dbReference>
<dbReference type="Pfam" id="PF00392">
    <property type="entry name" value="GntR"/>
    <property type="match status" value="1"/>
</dbReference>
<dbReference type="CDD" id="cd07377">
    <property type="entry name" value="WHTH_GntR"/>
    <property type="match status" value="1"/>
</dbReference>
<keyword evidence="1" id="KW-0805">Transcription regulation</keyword>
<dbReference type="InterPro" id="IPR036390">
    <property type="entry name" value="WH_DNA-bd_sf"/>
</dbReference>
<dbReference type="EMBL" id="JAPOHA010000008">
    <property type="protein sequence ID" value="MCY1714499.1"/>
    <property type="molecule type" value="Genomic_DNA"/>
</dbReference>
<evidence type="ECO:0000313" key="5">
    <source>
        <dbReference type="EMBL" id="MCY1714499.1"/>
    </source>
</evidence>
<dbReference type="SMART" id="SM00345">
    <property type="entry name" value="HTH_GNTR"/>
    <property type="match status" value="1"/>
</dbReference>
<dbReference type="PRINTS" id="PR00035">
    <property type="entry name" value="HTHGNTR"/>
</dbReference>
<keyword evidence="6" id="KW-1185">Reference proteome</keyword>
<dbReference type="SUPFAM" id="SSF53822">
    <property type="entry name" value="Periplasmic binding protein-like I"/>
    <property type="match status" value="1"/>
</dbReference>
<proteinExistence type="predicted"/>
<keyword evidence="2" id="KW-0238">DNA-binding</keyword>
<keyword evidence="3" id="KW-0804">Transcription</keyword>
<dbReference type="CDD" id="cd01541">
    <property type="entry name" value="PBP1_AraR"/>
    <property type="match status" value="1"/>
</dbReference>
<comment type="caution">
    <text evidence="5">The sequence shown here is derived from an EMBL/GenBank/DDBJ whole genome shotgun (WGS) entry which is preliminary data.</text>
</comment>
<evidence type="ECO:0000313" key="6">
    <source>
        <dbReference type="Proteomes" id="UP001082703"/>
    </source>
</evidence>
<evidence type="ECO:0000256" key="3">
    <source>
        <dbReference type="ARBA" id="ARBA00023163"/>
    </source>
</evidence>
<dbReference type="Gene3D" id="3.40.50.2300">
    <property type="match status" value="2"/>
</dbReference>
<sequence>MEMPKYMTLVTWIKNKIESGELTYGEKLYSENELSTMFGISRQTVRQAINILVQDKYLESRQGSGTYVVFNASVKREPTMTIGVVTTYVGAYIFPQIIRGIEDVLTKSGYSMQLAFTHNKVQNESRVLRSMLEKGVDGMIIEPTQSGLPNPNFEIYEEIQRQRIPVLFINSSYPGIKIPHVSMNDHAAGLLATQYLIHAGHKRIAGIFKSDDHQGHLRYAGYLDALLKAGYEIHDENVLWYSTQDIPDFSKFVGIILRRIEGCTGLLCYNDEVAMQIVDMMKKNGIAVPEDLSLVSIDNSDLADLCEVPLTSVAHPMNVLGETAAQNLLHLIQDHTFKATVDFEPAIVERKSVRVLV</sequence>
<dbReference type="PROSITE" id="PS50949">
    <property type="entry name" value="HTH_GNTR"/>
    <property type="match status" value="1"/>
</dbReference>
<dbReference type="InterPro" id="IPR033532">
    <property type="entry name" value="AraR_ligand_bind_dom"/>
</dbReference>
<gene>
    <name evidence="5" type="ORF">OUY18_09550</name>
</gene>
<reference evidence="5 6" key="1">
    <citation type="submission" date="2022-11" db="EMBL/GenBank/DDBJ databases">
        <authorList>
            <person name="Caiyu Z."/>
        </authorList>
    </citation>
    <scope>NUCLEOTIDE SEQUENCE [LARGE SCALE GENOMIC DNA]</scope>
    <source>
        <strain evidence="5 6">YR-4</strain>
    </source>
</reference>
<dbReference type="InterPro" id="IPR028082">
    <property type="entry name" value="Peripla_BP_I"/>
</dbReference>
<dbReference type="InterPro" id="IPR000524">
    <property type="entry name" value="Tscrpt_reg_HTH_GntR"/>
</dbReference>
<dbReference type="Proteomes" id="UP001082703">
    <property type="component" value="Unassembled WGS sequence"/>
</dbReference>
<dbReference type="PANTHER" id="PTHR30146:SF150">
    <property type="entry name" value="ARABINOSE METABOLISM TRANSCRIPTIONAL REPRESSOR"/>
    <property type="match status" value="1"/>
</dbReference>